<dbReference type="PANTHER" id="PTHR43790:SF9">
    <property type="entry name" value="GALACTOFURANOSE TRANSPORTER ATP-BINDING PROTEIN YTFR"/>
    <property type="match status" value="1"/>
</dbReference>
<dbReference type="InterPro" id="IPR050107">
    <property type="entry name" value="ABC_carbohydrate_import_ATPase"/>
</dbReference>
<evidence type="ECO:0000256" key="6">
    <source>
        <dbReference type="ARBA" id="ARBA00022741"/>
    </source>
</evidence>
<comment type="caution">
    <text evidence="11">The sequence shown here is derived from an EMBL/GenBank/DDBJ whole genome shotgun (WGS) entry which is preliminary data.</text>
</comment>
<evidence type="ECO:0000259" key="10">
    <source>
        <dbReference type="PROSITE" id="PS50893"/>
    </source>
</evidence>
<gene>
    <name evidence="11" type="ORF">PQJ61_04740</name>
</gene>
<dbReference type="GO" id="GO:0016887">
    <property type="term" value="F:ATP hydrolysis activity"/>
    <property type="evidence" value="ECO:0007669"/>
    <property type="project" value="InterPro"/>
</dbReference>
<evidence type="ECO:0000313" key="12">
    <source>
        <dbReference type="Proteomes" id="UP001221217"/>
    </source>
</evidence>
<accession>A0AAJ1MN64</accession>
<organism evidence="11 12">
    <name type="scientific">Candidatus Thalassospirochaeta sargassi</name>
    <dbReference type="NCBI Taxonomy" id="3119039"/>
    <lineage>
        <taxon>Bacteria</taxon>
        <taxon>Pseudomonadati</taxon>
        <taxon>Spirochaetota</taxon>
        <taxon>Spirochaetia</taxon>
        <taxon>Spirochaetales</taxon>
        <taxon>Spirochaetaceae</taxon>
        <taxon>Candidatus Thalassospirochaeta</taxon>
    </lineage>
</organism>
<evidence type="ECO:0000256" key="8">
    <source>
        <dbReference type="ARBA" id="ARBA00022967"/>
    </source>
</evidence>
<evidence type="ECO:0000256" key="9">
    <source>
        <dbReference type="ARBA" id="ARBA00023136"/>
    </source>
</evidence>
<dbReference type="PANTHER" id="PTHR43790">
    <property type="entry name" value="CARBOHYDRATE TRANSPORT ATP-BINDING PROTEIN MG119-RELATED"/>
    <property type="match status" value="1"/>
</dbReference>
<dbReference type="EMBL" id="JAQQAL010000011">
    <property type="protein sequence ID" value="MDC7226054.1"/>
    <property type="molecule type" value="Genomic_DNA"/>
</dbReference>
<keyword evidence="4" id="KW-0762">Sugar transport</keyword>
<dbReference type="Pfam" id="PF00005">
    <property type="entry name" value="ABC_tran"/>
    <property type="match status" value="2"/>
</dbReference>
<comment type="subcellular location">
    <subcellularLocation>
        <location evidence="1">Cell membrane</location>
        <topology evidence="1">Peripheral membrane protein</topology>
    </subcellularLocation>
</comment>
<protein>
    <submittedName>
        <fullName evidence="11">Sugar ABC transporter ATP-binding protein</fullName>
    </submittedName>
</protein>
<evidence type="ECO:0000256" key="5">
    <source>
        <dbReference type="ARBA" id="ARBA00022737"/>
    </source>
</evidence>
<evidence type="ECO:0000256" key="2">
    <source>
        <dbReference type="ARBA" id="ARBA00022448"/>
    </source>
</evidence>
<name>A0AAJ1MN64_9SPIO</name>
<evidence type="ECO:0000256" key="3">
    <source>
        <dbReference type="ARBA" id="ARBA00022475"/>
    </source>
</evidence>
<dbReference type="InterPro" id="IPR017871">
    <property type="entry name" value="ABC_transporter-like_CS"/>
</dbReference>
<proteinExistence type="predicted"/>
<keyword evidence="5" id="KW-0677">Repeat</keyword>
<keyword evidence="7 11" id="KW-0067">ATP-binding</keyword>
<dbReference type="InterPro" id="IPR003439">
    <property type="entry name" value="ABC_transporter-like_ATP-bd"/>
</dbReference>
<reference evidence="11 12" key="1">
    <citation type="submission" date="2022-12" db="EMBL/GenBank/DDBJ databases">
        <title>Metagenome assembled genome from gulf of manar.</title>
        <authorList>
            <person name="Kohli P."/>
            <person name="Pk S."/>
            <person name="Venkata Ramana C."/>
            <person name="Sasikala C."/>
        </authorList>
    </citation>
    <scope>NUCLEOTIDE SEQUENCE [LARGE SCALE GENOMIC DNA]</scope>
    <source>
        <strain evidence="11">JB008</strain>
    </source>
</reference>
<dbReference type="GO" id="GO:0005886">
    <property type="term" value="C:plasma membrane"/>
    <property type="evidence" value="ECO:0007669"/>
    <property type="project" value="UniProtKB-SubCell"/>
</dbReference>
<dbReference type="AlphaFoldDB" id="A0AAJ1MN64"/>
<dbReference type="SUPFAM" id="SSF52540">
    <property type="entry name" value="P-loop containing nucleoside triphosphate hydrolases"/>
    <property type="match status" value="2"/>
</dbReference>
<dbReference type="SMART" id="SM00382">
    <property type="entry name" value="AAA"/>
    <property type="match status" value="2"/>
</dbReference>
<dbReference type="Gene3D" id="3.40.50.300">
    <property type="entry name" value="P-loop containing nucleotide triphosphate hydrolases"/>
    <property type="match status" value="2"/>
</dbReference>
<keyword evidence="6" id="KW-0547">Nucleotide-binding</keyword>
<sequence>MNEPILKIQNVSKSFPGTKALDDVTMDLYGGEVLGLCGENGAGKSTLMKIISGGLQKDSGKLLYKGEEVAFSSPRDAHLNGIGIVHQEIINCPELSVAENICMSVMDKNPKGFLDYNWMYKTAEEYLSRFNVEINVKEKLSNLSISYQQIVEIVKALLLDCSVLIFDEPTAALTEDESEKLFAIIDELRKNNIGIIYISHRLEEVFNNCDRVTILRDGQFIDTLNIKDVEVKTVINKMIGRELGDFYPEKAAGSDEEVLLSVRELTNKPSFANVSFDLRKGEILGVSGLMGSGRTETARSICGLDRKQTGSVFLEGKELSIKSYKDSISEGIVYLTENRKKEGLFLEMSITDNVSAMSLGEMSGKILMNKSLEIENTDRYCKELSVKYSEKTDKVGTLSGGNQQKILIAKLLSVSPKIVILDEPTRGIDVGSKKEIYTLIRALVDRGVGVIVISSDLEEIVGLCDRVMVFHEGTMMGDLTDKDITESNIMHMASGIAKGSNL</sequence>
<dbReference type="CDD" id="cd03215">
    <property type="entry name" value="ABC_Carb_Monos_II"/>
    <property type="match status" value="1"/>
</dbReference>
<dbReference type="PROSITE" id="PS50893">
    <property type="entry name" value="ABC_TRANSPORTER_2"/>
    <property type="match status" value="2"/>
</dbReference>
<keyword evidence="3" id="KW-1003">Cell membrane</keyword>
<keyword evidence="2" id="KW-0813">Transport</keyword>
<feature type="domain" description="ABC transporter" evidence="10">
    <location>
        <begin position="253"/>
        <end position="497"/>
    </location>
</feature>
<dbReference type="PROSITE" id="PS00211">
    <property type="entry name" value="ABC_TRANSPORTER_1"/>
    <property type="match status" value="1"/>
</dbReference>
<feature type="domain" description="ABC transporter" evidence="10">
    <location>
        <begin position="6"/>
        <end position="242"/>
    </location>
</feature>
<dbReference type="CDD" id="cd03216">
    <property type="entry name" value="ABC_Carb_Monos_I"/>
    <property type="match status" value="1"/>
</dbReference>
<dbReference type="FunFam" id="3.40.50.300:FF:000127">
    <property type="entry name" value="Ribose import ATP-binding protein RbsA"/>
    <property type="match status" value="1"/>
</dbReference>
<dbReference type="InterPro" id="IPR003593">
    <property type="entry name" value="AAA+_ATPase"/>
</dbReference>
<evidence type="ECO:0000256" key="7">
    <source>
        <dbReference type="ARBA" id="ARBA00022840"/>
    </source>
</evidence>
<keyword evidence="8" id="KW-1278">Translocase</keyword>
<evidence type="ECO:0000256" key="4">
    <source>
        <dbReference type="ARBA" id="ARBA00022597"/>
    </source>
</evidence>
<evidence type="ECO:0000313" key="11">
    <source>
        <dbReference type="EMBL" id="MDC7226054.1"/>
    </source>
</evidence>
<dbReference type="Proteomes" id="UP001221217">
    <property type="component" value="Unassembled WGS sequence"/>
</dbReference>
<dbReference type="InterPro" id="IPR027417">
    <property type="entry name" value="P-loop_NTPase"/>
</dbReference>
<evidence type="ECO:0000256" key="1">
    <source>
        <dbReference type="ARBA" id="ARBA00004202"/>
    </source>
</evidence>
<dbReference type="GO" id="GO:0005524">
    <property type="term" value="F:ATP binding"/>
    <property type="evidence" value="ECO:0007669"/>
    <property type="project" value="UniProtKB-KW"/>
</dbReference>
<keyword evidence="9" id="KW-0472">Membrane</keyword>